<proteinExistence type="predicted"/>
<dbReference type="PANTHER" id="PTHR30461">
    <property type="entry name" value="DNA-INVERTASE FROM LAMBDOID PROPHAGE"/>
    <property type="match status" value="1"/>
</dbReference>
<dbReference type="InterPro" id="IPR050639">
    <property type="entry name" value="SSR_resolvase"/>
</dbReference>
<dbReference type="KEGG" id="sact:DMT42_13295"/>
<keyword evidence="5" id="KW-1185">Reference proteome</keyword>
<dbReference type="CDD" id="cd00338">
    <property type="entry name" value="Ser_Recombinase"/>
    <property type="match status" value="1"/>
</dbReference>
<dbReference type="Gene3D" id="3.40.50.1390">
    <property type="entry name" value="Resolvase, N-terminal catalytic domain"/>
    <property type="match status" value="1"/>
</dbReference>
<feature type="domain" description="Recombinase" evidence="3">
    <location>
        <begin position="190"/>
        <end position="312"/>
    </location>
</feature>
<dbReference type="Proteomes" id="UP000247634">
    <property type="component" value="Chromosome"/>
</dbReference>
<sequence>MKPQRAVLLLRISYRKPEEGEEEQAEGAERRRAEFSKGIGRQEEDGRALADRLGWKIVKVIPEDDTSAFKRRKIKLPDGSTALRTVRPGFRAALDGLASGEYDGLIADDLDRVARDPRDLEDLIDVVESRRPRIPVESVTGSLRLDNDANITMARVMVAVANKSSRDTSRRVTRKHEELAAEGKPPGGGYRGYGFSAVGHKPIEAEAQILREIAARILGDWDGWTADQRAAIDPEVGESLNSIAADLNRRKVPTVTGSPWRDRSVRSVVTKPSVAGLREYRGEIVGKAVWDAIVPQDRWEQVRARLAGRNRAVDLTLKRWLTGVLRCSNCGHQLIGWQGNNGPRYWCAKPHGGCGKIAVKAAFAEDEVSRQVLELLGQEDVLRRLRTVADTEVTDEARAELAADEEQLKVMAGMFARREITFNEYREGRAIIQQRIRESRALLTSRAPRVLRRLLAAADVADGWEALEPAGKREVVLALIPGYEVLPHDRSQGNRFDPGRLVPIEG</sequence>
<dbReference type="PROSITE" id="PS51737">
    <property type="entry name" value="RECOMBINASE_DNA_BIND"/>
    <property type="match status" value="1"/>
</dbReference>
<dbReference type="InterPro" id="IPR011109">
    <property type="entry name" value="DNA_bind_recombinase_dom"/>
</dbReference>
<dbReference type="RefSeq" id="WP_110628119.1">
    <property type="nucleotide sequence ID" value="NZ_CP029788.1"/>
</dbReference>
<dbReference type="PANTHER" id="PTHR30461:SF23">
    <property type="entry name" value="DNA RECOMBINASE-RELATED"/>
    <property type="match status" value="1"/>
</dbReference>
<accession>A0A2U9P0L4</accession>
<evidence type="ECO:0008006" key="6">
    <source>
        <dbReference type="Google" id="ProtNLM"/>
    </source>
</evidence>
<feature type="compositionally biased region" description="Basic and acidic residues" evidence="1">
    <location>
        <begin position="165"/>
        <end position="181"/>
    </location>
</feature>
<dbReference type="AlphaFoldDB" id="A0A2U9P0L4"/>
<dbReference type="InterPro" id="IPR006119">
    <property type="entry name" value="Resolv_N"/>
</dbReference>
<evidence type="ECO:0000259" key="2">
    <source>
        <dbReference type="PROSITE" id="PS51736"/>
    </source>
</evidence>
<dbReference type="GO" id="GO:0000150">
    <property type="term" value="F:DNA strand exchange activity"/>
    <property type="evidence" value="ECO:0007669"/>
    <property type="project" value="InterPro"/>
</dbReference>
<feature type="domain" description="Resolvase/invertase-type recombinase catalytic" evidence="2">
    <location>
        <begin position="24"/>
        <end position="183"/>
    </location>
</feature>
<dbReference type="GO" id="GO:0003677">
    <property type="term" value="F:DNA binding"/>
    <property type="evidence" value="ECO:0007669"/>
    <property type="project" value="InterPro"/>
</dbReference>
<name>A0A2U9P0L4_STRAS</name>
<dbReference type="InterPro" id="IPR038109">
    <property type="entry name" value="DNA_bind_recomb_sf"/>
</dbReference>
<evidence type="ECO:0000313" key="4">
    <source>
        <dbReference type="EMBL" id="AWT43199.1"/>
    </source>
</evidence>
<feature type="region of interest" description="Disordered" evidence="1">
    <location>
        <begin position="165"/>
        <end position="186"/>
    </location>
</feature>
<feature type="region of interest" description="Disordered" evidence="1">
    <location>
        <begin position="18"/>
        <end position="45"/>
    </location>
</feature>
<dbReference type="Pfam" id="PF00239">
    <property type="entry name" value="Resolvase"/>
    <property type="match status" value="1"/>
</dbReference>
<dbReference type="Pfam" id="PF07508">
    <property type="entry name" value="Recombinase"/>
    <property type="match status" value="1"/>
</dbReference>
<evidence type="ECO:0000259" key="3">
    <source>
        <dbReference type="PROSITE" id="PS51737"/>
    </source>
</evidence>
<protein>
    <recommendedName>
        <fullName evidence="6">Recombinase family protein</fullName>
    </recommendedName>
</protein>
<feature type="compositionally biased region" description="Basic and acidic residues" evidence="1">
    <location>
        <begin position="27"/>
        <end position="45"/>
    </location>
</feature>
<dbReference type="EMBL" id="CP029788">
    <property type="protein sequence ID" value="AWT43199.1"/>
    <property type="molecule type" value="Genomic_DNA"/>
</dbReference>
<dbReference type="OrthoDB" id="4500247at2"/>
<dbReference type="SUPFAM" id="SSF53041">
    <property type="entry name" value="Resolvase-like"/>
    <property type="match status" value="1"/>
</dbReference>
<evidence type="ECO:0000313" key="5">
    <source>
        <dbReference type="Proteomes" id="UP000247634"/>
    </source>
</evidence>
<dbReference type="Gene3D" id="3.90.1750.20">
    <property type="entry name" value="Putative Large Serine Recombinase, Chain B, Domain 2"/>
    <property type="match status" value="1"/>
</dbReference>
<dbReference type="PROSITE" id="PS51736">
    <property type="entry name" value="RECOMBINASES_3"/>
    <property type="match status" value="1"/>
</dbReference>
<gene>
    <name evidence="4" type="ORF">DMT42_13295</name>
</gene>
<dbReference type="InterPro" id="IPR036162">
    <property type="entry name" value="Resolvase-like_N_sf"/>
</dbReference>
<evidence type="ECO:0000256" key="1">
    <source>
        <dbReference type="SAM" id="MobiDB-lite"/>
    </source>
</evidence>
<organism evidence="4 5">
    <name type="scientific">Streptomyces actuosus</name>
    <dbReference type="NCBI Taxonomy" id="1885"/>
    <lineage>
        <taxon>Bacteria</taxon>
        <taxon>Bacillati</taxon>
        <taxon>Actinomycetota</taxon>
        <taxon>Actinomycetes</taxon>
        <taxon>Kitasatosporales</taxon>
        <taxon>Streptomycetaceae</taxon>
        <taxon>Streptomyces</taxon>
    </lineage>
</organism>
<dbReference type="SMART" id="SM00857">
    <property type="entry name" value="Resolvase"/>
    <property type="match status" value="1"/>
</dbReference>
<reference evidence="4 5" key="1">
    <citation type="submission" date="2018-06" db="EMBL/GenBank/DDBJ databases">
        <title>The complete genome sequence of a nosiheptide producer Streptomyces actuosus ATCC 25421: deducing the ability of producing a new class III lantibiotics.</title>
        <authorList>
            <person name="Liu W."/>
            <person name="Sun F."/>
            <person name="Hu Y."/>
        </authorList>
    </citation>
    <scope>NUCLEOTIDE SEQUENCE [LARGE SCALE GENOMIC DNA]</scope>
    <source>
        <strain evidence="4 5">ATCC 25421</strain>
    </source>
</reference>